<accession>A0A3P7MAB1</accession>
<evidence type="ECO:0000313" key="2">
    <source>
        <dbReference type="Proteomes" id="UP000281553"/>
    </source>
</evidence>
<gene>
    <name evidence="1" type="ORF">DILT_LOCUS10702</name>
</gene>
<sequence length="152" mass="15156">MQTTDTANAAGNLAIEGDLLGLGLPAPAAPAVSSSSSGGAADGGGGISAVSSNASDANLLIDILGNGIMETSAAAAAAATTAPIAPSTTTTPDLNTIMQVLCLAPFFLFHRMYSSRYNGEIRETRMAISGLLAIISQSYPISRVGTPGTFGH</sequence>
<evidence type="ECO:0000313" key="1">
    <source>
        <dbReference type="EMBL" id="VDN14871.1"/>
    </source>
</evidence>
<name>A0A3P7MAB1_DIBLA</name>
<dbReference type="AlphaFoldDB" id="A0A3P7MAB1"/>
<dbReference type="Proteomes" id="UP000281553">
    <property type="component" value="Unassembled WGS sequence"/>
</dbReference>
<organism evidence="1 2">
    <name type="scientific">Dibothriocephalus latus</name>
    <name type="common">Fish tapeworm</name>
    <name type="synonym">Diphyllobothrium latum</name>
    <dbReference type="NCBI Taxonomy" id="60516"/>
    <lineage>
        <taxon>Eukaryota</taxon>
        <taxon>Metazoa</taxon>
        <taxon>Spiralia</taxon>
        <taxon>Lophotrochozoa</taxon>
        <taxon>Platyhelminthes</taxon>
        <taxon>Cestoda</taxon>
        <taxon>Eucestoda</taxon>
        <taxon>Diphyllobothriidea</taxon>
        <taxon>Diphyllobothriidae</taxon>
        <taxon>Dibothriocephalus</taxon>
    </lineage>
</organism>
<keyword evidence="2" id="KW-1185">Reference proteome</keyword>
<protein>
    <submittedName>
        <fullName evidence="1">Uncharacterized protein</fullName>
    </submittedName>
</protein>
<proteinExistence type="predicted"/>
<dbReference type="EMBL" id="UYRU01060631">
    <property type="protein sequence ID" value="VDN14871.1"/>
    <property type="molecule type" value="Genomic_DNA"/>
</dbReference>
<reference evidence="1 2" key="1">
    <citation type="submission" date="2018-11" db="EMBL/GenBank/DDBJ databases">
        <authorList>
            <consortium name="Pathogen Informatics"/>
        </authorList>
    </citation>
    <scope>NUCLEOTIDE SEQUENCE [LARGE SCALE GENOMIC DNA]</scope>
</reference>